<protein>
    <recommendedName>
        <fullName evidence="4">Receptor L-domain domain-containing protein</fullName>
    </recommendedName>
</protein>
<dbReference type="AlphaFoldDB" id="W2TWA7"/>
<dbReference type="Proteomes" id="UP000053676">
    <property type="component" value="Unassembled WGS sequence"/>
</dbReference>
<gene>
    <name evidence="2" type="ORF">NECAME_16458</name>
</gene>
<keyword evidence="1" id="KW-0732">Signal</keyword>
<evidence type="ECO:0000256" key="1">
    <source>
        <dbReference type="SAM" id="SignalP"/>
    </source>
</evidence>
<organism evidence="2 3">
    <name type="scientific">Necator americanus</name>
    <name type="common">Human hookworm</name>
    <dbReference type="NCBI Taxonomy" id="51031"/>
    <lineage>
        <taxon>Eukaryota</taxon>
        <taxon>Metazoa</taxon>
        <taxon>Ecdysozoa</taxon>
        <taxon>Nematoda</taxon>
        <taxon>Chromadorea</taxon>
        <taxon>Rhabditida</taxon>
        <taxon>Rhabditina</taxon>
        <taxon>Rhabditomorpha</taxon>
        <taxon>Strongyloidea</taxon>
        <taxon>Ancylostomatidae</taxon>
        <taxon>Bunostominae</taxon>
        <taxon>Necator</taxon>
    </lineage>
</organism>
<evidence type="ECO:0000313" key="3">
    <source>
        <dbReference type="Proteomes" id="UP000053676"/>
    </source>
</evidence>
<name>W2TWA7_NECAM</name>
<evidence type="ECO:0008006" key="4">
    <source>
        <dbReference type="Google" id="ProtNLM"/>
    </source>
</evidence>
<dbReference type="STRING" id="51031.W2TWA7"/>
<keyword evidence="3" id="KW-1185">Reference proteome</keyword>
<sequence>MIFLLLPSFYIATVNLLLTTFESINLPNFGRVRDLAIDGLGIVEASNISLNFAELGKFGKHLETPVEIVILIGYPSYRVAGLKTLRQSPVPKR</sequence>
<dbReference type="EMBL" id="KI657596">
    <property type="protein sequence ID" value="ETN86143.1"/>
    <property type="molecule type" value="Genomic_DNA"/>
</dbReference>
<reference evidence="3" key="1">
    <citation type="journal article" date="2014" name="Nat. Genet.">
        <title>Genome of the human hookworm Necator americanus.</title>
        <authorList>
            <person name="Tang Y.T."/>
            <person name="Gao X."/>
            <person name="Rosa B.A."/>
            <person name="Abubucker S."/>
            <person name="Hallsworth-Pepin K."/>
            <person name="Martin J."/>
            <person name="Tyagi R."/>
            <person name="Heizer E."/>
            <person name="Zhang X."/>
            <person name="Bhonagiri-Palsikar V."/>
            <person name="Minx P."/>
            <person name="Warren W.C."/>
            <person name="Wang Q."/>
            <person name="Zhan B."/>
            <person name="Hotez P.J."/>
            <person name="Sternberg P.W."/>
            <person name="Dougall A."/>
            <person name="Gaze S.T."/>
            <person name="Mulvenna J."/>
            <person name="Sotillo J."/>
            <person name="Ranganathan S."/>
            <person name="Rabelo E.M."/>
            <person name="Wilson R.K."/>
            <person name="Felgner P.L."/>
            <person name="Bethony J."/>
            <person name="Hawdon J.M."/>
            <person name="Gasser R.B."/>
            <person name="Loukas A."/>
            <person name="Mitreva M."/>
        </authorList>
    </citation>
    <scope>NUCLEOTIDE SEQUENCE [LARGE SCALE GENOMIC DNA]</scope>
</reference>
<feature type="chain" id="PRO_5004825795" description="Receptor L-domain domain-containing protein" evidence="1">
    <location>
        <begin position="17"/>
        <end position="93"/>
    </location>
</feature>
<accession>W2TWA7</accession>
<dbReference type="KEGG" id="nai:NECAME_16458"/>
<proteinExistence type="predicted"/>
<feature type="signal peptide" evidence="1">
    <location>
        <begin position="1"/>
        <end position="16"/>
    </location>
</feature>
<evidence type="ECO:0000313" key="2">
    <source>
        <dbReference type="EMBL" id="ETN86143.1"/>
    </source>
</evidence>